<dbReference type="InterPro" id="IPR013094">
    <property type="entry name" value="AB_hydrolase_3"/>
</dbReference>
<evidence type="ECO:0000256" key="3">
    <source>
        <dbReference type="SAM" id="Phobius"/>
    </source>
</evidence>
<feature type="region of interest" description="Disordered" evidence="2">
    <location>
        <begin position="281"/>
        <end position="307"/>
    </location>
</feature>
<evidence type="ECO:0000256" key="2">
    <source>
        <dbReference type="SAM" id="MobiDB-lite"/>
    </source>
</evidence>
<keyword evidence="3" id="KW-1133">Transmembrane helix</keyword>
<proteinExistence type="predicted"/>
<dbReference type="OrthoDB" id="2152029at2759"/>
<accession>A0A165SWW8</accession>
<dbReference type="SUPFAM" id="SSF53474">
    <property type="entry name" value="alpha/beta-Hydrolases"/>
    <property type="match status" value="1"/>
</dbReference>
<keyword evidence="6" id="KW-1185">Reference proteome</keyword>
<keyword evidence="3" id="KW-0812">Transmembrane</keyword>
<dbReference type="InParanoid" id="A0A165SWW8"/>
<dbReference type="InterPro" id="IPR029058">
    <property type="entry name" value="AB_hydrolase_fold"/>
</dbReference>
<dbReference type="InterPro" id="IPR050300">
    <property type="entry name" value="GDXG_lipolytic_enzyme"/>
</dbReference>
<keyword evidence="1 5" id="KW-0378">Hydrolase</keyword>
<protein>
    <submittedName>
        <fullName evidence="5">Alpha/beta-hydrolase</fullName>
    </submittedName>
</protein>
<evidence type="ECO:0000313" key="5">
    <source>
        <dbReference type="EMBL" id="KZT25802.1"/>
    </source>
</evidence>
<dbReference type="Pfam" id="PF07859">
    <property type="entry name" value="Abhydrolase_3"/>
    <property type="match status" value="1"/>
</dbReference>
<evidence type="ECO:0000313" key="6">
    <source>
        <dbReference type="Proteomes" id="UP000076761"/>
    </source>
</evidence>
<dbReference type="Proteomes" id="UP000076761">
    <property type="component" value="Unassembled WGS sequence"/>
</dbReference>
<dbReference type="PANTHER" id="PTHR48081:SF31">
    <property type="entry name" value="STERYL ACETYL HYDROLASE MUG81-RELATED"/>
    <property type="match status" value="1"/>
</dbReference>
<keyword evidence="3" id="KW-0472">Membrane</keyword>
<dbReference type="PANTHER" id="PTHR48081">
    <property type="entry name" value="AB HYDROLASE SUPERFAMILY PROTEIN C4A8.06C"/>
    <property type="match status" value="1"/>
</dbReference>
<dbReference type="STRING" id="1314782.A0A165SWW8"/>
<feature type="region of interest" description="Disordered" evidence="2">
    <location>
        <begin position="143"/>
        <end position="197"/>
    </location>
</feature>
<name>A0A165SWW8_9AGAM</name>
<gene>
    <name evidence="5" type="ORF">NEOLEDRAFT_1133351</name>
</gene>
<sequence>MAILYDVTPVYDFQKDMPWAHEPLKTIYVVQRLFTTILLVPIWVLYYLVMPRSYRPRPSWSIRMIVCVKFMKRLHKVTEVAGVTWGARNPESEETGKLKETRFEWVDSLPVELQTGIVRDPVAQCKRVGCFVWPKGRISLTAANQRSSSPSSSSVQKSKSSRVQVDVNPSASPDLSRLGPETRSVRSEKSSATPISSGSPPVIGIFLHGGGYCHMSAHESSGTSRIPRRLMQEKIFAQIYCVEYRLLQFAPVPAAIQDAAAVYAHVVLNVLGASRDVDGVYRYPGSSPPPPSPDPTLPSNSTSLQEETRPRVILIGDSAGGNLVLGLARWIRDEAVLPMPDGMLLLSPSCDPSHAFPISPSSYIPRPHERTDYLVDTPEPRALLQKTFIGHHPVETIHSPYISPTSPRVLRAYGHSVEWDGEGGQYGPLQLQAMEAAEGYLGPMTGVPLPTTVGPNAGGTSLSHTGTEDCAHQSIEAASAMTVDGRSGLTAATSVGSPSTVSGSGIVSATSGVGVQRDGVPESGHLSLVMEAPEPVSSGMEGIPGTSSGEDVTQLYLNPAPVNPAHRSSLFRDFPPSFVVMGDAERLEREVGLLSRAMQTDGVDVKLHIVKDGVHDCLMLKWWDEKERQKVWRGIAEWVQRCVIMRSC</sequence>
<evidence type="ECO:0000259" key="4">
    <source>
        <dbReference type="Pfam" id="PF07859"/>
    </source>
</evidence>
<evidence type="ECO:0000256" key="1">
    <source>
        <dbReference type="ARBA" id="ARBA00022801"/>
    </source>
</evidence>
<dbReference type="EMBL" id="KV425570">
    <property type="protein sequence ID" value="KZT25802.1"/>
    <property type="molecule type" value="Genomic_DNA"/>
</dbReference>
<dbReference type="GO" id="GO:0016787">
    <property type="term" value="F:hydrolase activity"/>
    <property type="evidence" value="ECO:0007669"/>
    <property type="project" value="UniProtKB-KW"/>
</dbReference>
<dbReference type="Gene3D" id="3.40.50.1820">
    <property type="entry name" value="alpha/beta hydrolase"/>
    <property type="match status" value="2"/>
</dbReference>
<feature type="compositionally biased region" description="Pro residues" evidence="2">
    <location>
        <begin position="286"/>
        <end position="296"/>
    </location>
</feature>
<feature type="compositionally biased region" description="Low complexity" evidence="2">
    <location>
        <begin position="145"/>
        <end position="165"/>
    </location>
</feature>
<feature type="transmembrane region" description="Helical" evidence="3">
    <location>
        <begin position="27"/>
        <end position="49"/>
    </location>
</feature>
<reference evidence="5 6" key="1">
    <citation type="journal article" date="2016" name="Mol. Biol. Evol.">
        <title>Comparative Genomics of Early-Diverging Mushroom-Forming Fungi Provides Insights into the Origins of Lignocellulose Decay Capabilities.</title>
        <authorList>
            <person name="Nagy L.G."/>
            <person name="Riley R."/>
            <person name="Tritt A."/>
            <person name="Adam C."/>
            <person name="Daum C."/>
            <person name="Floudas D."/>
            <person name="Sun H."/>
            <person name="Yadav J.S."/>
            <person name="Pangilinan J."/>
            <person name="Larsson K.H."/>
            <person name="Matsuura K."/>
            <person name="Barry K."/>
            <person name="Labutti K."/>
            <person name="Kuo R."/>
            <person name="Ohm R.A."/>
            <person name="Bhattacharya S.S."/>
            <person name="Shirouzu T."/>
            <person name="Yoshinaga Y."/>
            <person name="Martin F.M."/>
            <person name="Grigoriev I.V."/>
            <person name="Hibbett D.S."/>
        </authorList>
    </citation>
    <scope>NUCLEOTIDE SEQUENCE [LARGE SCALE GENOMIC DNA]</scope>
    <source>
        <strain evidence="5 6">HHB14362 ss-1</strain>
    </source>
</reference>
<organism evidence="5 6">
    <name type="scientific">Neolentinus lepideus HHB14362 ss-1</name>
    <dbReference type="NCBI Taxonomy" id="1314782"/>
    <lineage>
        <taxon>Eukaryota</taxon>
        <taxon>Fungi</taxon>
        <taxon>Dikarya</taxon>
        <taxon>Basidiomycota</taxon>
        <taxon>Agaricomycotina</taxon>
        <taxon>Agaricomycetes</taxon>
        <taxon>Gloeophyllales</taxon>
        <taxon>Gloeophyllaceae</taxon>
        <taxon>Neolentinus</taxon>
    </lineage>
</organism>
<dbReference type="AlphaFoldDB" id="A0A165SWW8"/>
<feature type="domain" description="Alpha/beta hydrolase fold-3" evidence="4">
    <location>
        <begin position="205"/>
        <end position="405"/>
    </location>
</feature>